<comment type="caution">
    <text evidence="14">The sequence shown here is derived from an EMBL/GenBank/DDBJ whole genome shotgun (WGS) entry which is preliminary data.</text>
</comment>
<dbReference type="PRINTS" id="PR00368">
    <property type="entry name" value="FADPNR"/>
</dbReference>
<dbReference type="PANTHER" id="PTHR43014">
    <property type="entry name" value="MERCURIC REDUCTASE"/>
    <property type="match status" value="1"/>
</dbReference>
<evidence type="ECO:0000256" key="5">
    <source>
        <dbReference type="ARBA" id="ARBA00023002"/>
    </source>
</evidence>
<dbReference type="RefSeq" id="WP_020991277.1">
    <property type="nucleotide sequence ID" value="NZ_KI391971.1"/>
</dbReference>
<feature type="domain" description="Pyridine nucleotide-disulphide oxidoreductase dimerisation" evidence="12">
    <location>
        <begin position="341"/>
        <end position="447"/>
    </location>
</feature>
<keyword evidence="5 11" id="KW-0560">Oxidoreductase</keyword>
<keyword evidence="9" id="KW-0520">NAD</keyword>
<keyword evidence="6" id="KW-1015">Disulfide bond</keyword>
<dbReference type="InterPro" id="IPR016156">
    <property type="entry name" value="FAD/NAD-linked_Rdtase_dimer_sf"/>
</dbReference>
<keyword evidence="3 9" id="KW-0274">FAD</keyword>
<evidence type="ECO:0000256" key="6">
    <source>
        <dbReference type="ARBA" id="ARBA00023157"/>
    </source>
</evidence>
<keyword evidence="2 11" id="KW-0285">Flavoprotein</keyword>
<feature type="binding site" evidence="9">
    <location>
        <position position="264"/>
    </location>
    <ligand>
        <name>NAD(+)</name>
        <dbReference type="ChEBI" id="CHEBI:57540"/>
    </ligand>
</feature>
<dbReference type="PANTHER" id="PTHR43014:SF4">
    <property type="entry name" value="PYRIDINE NUCLEOTIDE-DISULFIDE OXIDOREDUCTASE RCLA-RELATED"/>
    <property type="match status" value="1"/>
</dbReference>
<dbReference type="HOGENOM" id="CLU_016755_1_2_9"/>
<dbReference type="eggNOG" id="COG1249">
    <property type="taxonomic scope" value="Bacteria"/>
</dbReference>
<feature type="binding site" evidence="9">
    <location>
        <position position="108"/>
    </location>
    <ligand>
        <name>FAD</name>
        <dbReference type="ChEBI" id="CHEBI:57692"/>
    </ligand>
</feature>
<dbReference type="PRINTS" id="PR00411">
    <property type="entry name" value="PNDRDTASEI"/>
</dbReference>
<keyword evidence="7 11" id="KW-0676">Redox-active center</keyword>
<dbReference type="InterPro" id="IPR012999">
    <property type="entry name" value="Pyr_OxRdtase_I_AS"/>
</dbReference>
<dbReference type="PROSITE" id="PS00076">
    <property type="entry name" value="PYRIDINE_REDOX_1"/>
    <property type="match status" value="1"/>
</dbReference>
<dbReference type="GO" id="GO:0050660">
    <property type="term" value="F:flavin adenine dinucleotide binding"/>
    <property type="evidence" value="ECO:0007669"/>
    <property type="project" value="TreeGrafter"/>
</dbReference>
<dbReference type="OrthoDB" id="9800167at2"/>
<evidence type="ECO:0000256" key="9">
    <source>
        <dbReference type="PIRSR" id="PIRSR000350-3"/>
    </source>
</evidence>
<evidence type="ECO:0000256" key="8">
    <source>
        <dbReference type="PIRSR" id="PIRSR000350-2"/>
    </source>
</evidence>
<evidence type="ECO:0000256" key="7">
    <source>
        <dbReference type="ARBA" id="ARBA00023284"/>
    </source>
</evidence>
<dbReference type="InterPro" id="IPR004099">
    <property type="entry name" value="Pyr_nucl-diS_OxRdtase_dimer"/>
</dbReference>
<evidence type="ECO:0000256" key="1">
    <source>
        <dbReference type="ARBA" id="ARBA00007532"/>
    </source>
</evidence>
<evidence type="ECO:0000256" key="3">
    <source>
        <dbReference type="ARBA" id="ARBA00022827"/>
    </source>
</evidence>
<dbReference type="InterPro" id="IPR036188">
    <property type="entry name" value="FAD/NAD-bd_sf"/>
</dbReference>
<reference evidence="14" key="1">
    <citation type="submission" date="2009-09" db="EMBL/GenBank/DDBJ databases">
        <authorList>
            <consortium name="The Broad Institute Genome Sequencing Platform"/>
            <person name="Ward D."/>
            <person name="Feldgarden M."/>
            <person name="Earl A."/>
            <person name="Young S.K."/>
            <person name="Zeng Q."/>
            <person name="Koehrsen M."/>
            <person name="Alvarado L."/>
            <person name="Berlin A."/>
            <person name="Bochicchio J."/>
            <person name="Borenstein D."/>
            <person name="Chapman S.B."/>
            <person name="Chen Z."/>
            <person name="Engels R."/>
            <person name="Freedman E."/>
            <person name="Gellesch M."/>
            <person name="Goldberg J."/>
            <person name="Griggs A."/>
            <person name="Gujja S."/>
            <person name="Heilman E."/>
            <person name="Heiman D."/>
            <person name="Hepburn T."/>
            <person name="Howarth C."/>
            <person name="Jen D."/>
            <person name="Larson L."/>
            <person name="Lewis B."/>
            <person name="Mehta T."/>
            <person name="Park D."/>
            <person name="Pearson M."/>
            <person name="Roberts A."/>
            <person name="Saif S."/>
            <person name="Shea T."/>
            <person name="Shenoy N."/>
            <person name="Sisk P."/>
            <person name="Stolte C."/>
            <person name="Sykes S."/>
            <person name="Thomson T."/>
            <person name="Walk T."/>
            <person name="White J."/>
            <person name="Yandava C."/>
            <person name="Sibley C.D."/>
            <person name="Field T.R."/>
            <person name="Grinwis M."/>
            <person name="Eshaghurshan C.S."/>
            <person name="Surette M.G."/>
            <person name="Haas B."/>
            <person name="Nusbaum C."/>
            <person name="Birren B."/>
        </authorList>
    </citation>
    <scope>NUCLEOTIDE SEQUENCE [LARGE SCALE GENOMIC DNA]</scope>
    <source>
        <strain evidence="14">ATCC 700633</strain>
    </source>
</reference>
<dbReference type="InterPro" id="IPR001100">
    <property type="entry name" value="Pyr_nuc-diS_OxRdtase"/>
</dbReference>
<dbReference type="SUPFAM" id="SSF55424">
    <property type="entry name" value="FAD/NAD-linked reductases, dimerisation (C-terminal) domain"/>
    <property type="match status" value="1"/>
</dbReference>
<evidence type="ECO:0000313" key="14">
    <source>
        <dbReference type="EMBL" id="EEW93931.2"/>
    </source>
</evidence>
<comment type="similarity">
    <text evidence="1 11">Belongs to the class-I pyridine nucleotide-disulfide oxidoreductase family.</text>
</comment>
<evidence type="ECO:0008006" key="16">
    <source>
        <dbReference type="Google" id="ProtNLM"/>
    </source>
</evidence>
<comment type="cofactor">
    <cofactor evidence="9">
        <name>FAD</name>
        <dbReference type="ChEBI" id="CHEBI:57692"/>
    </cofactor>
    <text evidence="9">Binds 1 FAD per subunit.</text>
</comment>
<dbReference type="SUPFAM" id="SSF51905">
    <property type="entry name" value="FAD/NAD(P)-binding domain"/>
    <property type="match status" value="1"/>
</dbReference>
<dbReference type="GO" id="GO:0016668">
    <property type="term" value="F:oxidoreductase activity, acting on a sulfur group of donors, NAD(P) as acceptor"/>
    <property type="evidence" value="ECO:0007669"/>
    <property type="project" value="InterPro"/>
</dbReference>
<proteinExistence type="inferred from homology"/>
<dbReference type="Proteomes" id="UP000002939">
    <property type="component" value="Unassembled WGS sequence"/>
</dbReference>
<evidence type="ECO:0000259" key="12">
    <source>
        <dbReference type="Pfam" id="PF02852"/>
    </source>
</evidence>
<dbReference type="GO" id="GO:0003955">
    <property type="term" value="F:NAD(P)H dehydrogenase (quinone) activity"/>
    <property type="evidence" value="ECO:0007669"/>
    <property type="project" value="TreeGrafter"/>
</dbReference>
<evidence type="ECO:0000259" key="13">
    <source>
        <dbReference type="Pfam" id="PF07992"/>
    </source>
</evidence>
<reference evidence="14" key="2">
    <citation type="submission" date="2011-10" db="EMBL/GenBank/DDBJ databases">
        <title>The Genome Sequence of Granulicatella elegans ATCC 700633.</title>
        <authorList>
            <consortium name="The Broad Institute Genome Sequencing Platform"/>
            <consortium name="The Broad Institute Genome Sequencing Center for Infectious Disease"/>
            <person name="Earl A."/>
            <person name="Ward D."/>
            <person name="Feldgarden M."/>
            <person name="Gevers D."/>
            <person name="Sibley C.D."/>
            <person name="Field T.R."/>
            <person name="Grinwis M."/>
            <person name="Eshaghurshan C.S."/>
            <person name="Surette M.G."/>
            <person name="Young S.K."/>
            <person name="Zeng Q."/>
            <person name="Gargeya S."/>
            <person name="Fitzgerald M."/>
            <person name="Haas B."/>
            <person name="Abouelleil A."/>
            <person name="Alvarado L."/>
            <person name="Arachchi H.M."/>
            <person name="Berlin A."/>
            <person name="Brown A."/>
            <person name="Chapman S.B."/>
            <person name="Chen Z."/>
            <person name="Dunbar C."/>
            <person name="Freedman E."/>
            <person name="Gearin G."/>
            <person name="Goldberg J."/>
            <person name="Griggs A."/>
            <person name="Gujja S."/>
            <person name="Heiman D."/>
            <person name="Howarth C."/>
            <person name="Larson L."/>
            <person name="Lui A."/>
            <person name="MacDonald P.J.P."/>
            <person name="Montmayeur A."/>
            <person name="Murphy C."/>
            <person name="Neiman D."/>
            <person name="Pearson M."/>
            <person name="Priest M."/>
            <person name="Roberts A."/>
            <person name="Saif S."/>
            <person name="Shea T."/>
            <person name="Shenoy N."/>
            <person name="Sisk P."/>
            <person name="Stolte C."/>
            <person name="Sykes S."/>
            <person name="Wortman J."/>
            <person name="Nusbaum C."/>
            <person name="Birren B."/>
        </authorList>
    </citation>
    <scope>NUCLEOTIDE SEQUENCE [LARGE SCALE GENOMIC DNA]</scope>
    <source>
        <strain evidence="14">ATCC 700633</strain>
    </source>
</reference>
<keyword evidence="15" id="KW-1185">Reference proteome</keyword>
<dbReference type="STRING" id="626369.HMPREF0446_00813"/>
<evidence type="ECO:0000256" key="11">
    <source>
        <dbReference type="RuleBase" id="RU003691"/>
    </source>
</evidence>
<dbReference type="Pfam" id="PF02852">
    <property type="entry name" value="Pyr_redox_dim"/>
    <property type="match status" value="1"/>
</dbReference>
<evidence type="ECO:0000256" key="4">
    <source>
        <dbReference type="ARBA" id="ARBA00022857"/>
    </source>
</evidence>
<sequence>MSKNVKNIIIGFGKAGKTIAAYLGTQGEETVLIEKSPVMYGGTCINVGCIPTKKIATAAARKKYSQEDAATYYQKSIQEKKALIAALNQANYQKVNSAPNVTIVDGFGRFVDEHTVAVDTANGVEEYVAERIFINTGGTPFIPPIEGLKVGGPIHTNETIMDLEEFPESVVIVGSGFIGLEFAATYAQFGSKVTVVDVFDAFIPREDDDVSAAVKERLEEMGVTFELGISVKKVETEGNKATVYYAKNDEEKVLEADAVLVATGRKPNIQGLDLEKAGVELSERGAIKVNEFLQTNKPHIFALGDVNGGPQFTFISLDDFRIVKNFLAGNKEYSTKERSLIPTSTFISPTLSSVGLNEKAAQAAGIPVKVAKLPMAAVPKAKILGNQVGFYKVLVHEQTNKIVGATLFAEESHEVINIIATAIKAKLPYTALRDQIFTHPTMAEALNDVFGLIK</sequence>
<dbReference type="FunFam" id="3.30.390.30:FF:000001">
    <property type="entry name" value="Dihydrolipoyl dehydrogenase"/>
    <property type="match status" value="1"/>
</dbReference>
<protein>
    <recommendedName>
        <fullName evidence="16">Dihydrolipoyl dehydrogenase</fullName>
    </recommendedName>
</protein>
<accession>D0BLH8</accession>
<dbReference type="Pfam" id="PF07992">
    <property type="entry name" value="Pyr_redox_2"/>
    <property type="match status" value="1"/>
</dbReference>
<evidence type="ECO:0000313" key="15">
    <source>
        <dbReference type="Proteomes" id="UP000002939"/>
    </source>
</evidence>
<evidence type="ECO:0000256" key="10">
    <source>
        <dbReference type="PIRSR" id="PIRSR000350-4"/>
    </source>
</evidence>
<name>D0BLH8_9LACT</name>
<keyword evidence="4" id="KW-0521">NADP</keyword>
<dbReference type="InterPro" id="IPR023753">
    <property type="entry name" value="FAD/NAD-binding_dom"/>
</dbReference>
<organism evidence="14 15">
    <name type="scientific">Granulicatella elegans ATCC 700633</name>
    <dbReference type="NCBI Taxonomy" id="626369"/>
    <lineage>
        <taxon>Bacteria</taxon>
        <taxon>Bacillati</taxon>
        <taxon>Bacillota</taxon>
        <taxon>Bacilli</taxon>
        <taxon>Lactobacillales</taxon>
        <taxon>Carnobacteriaceae</taxon>
        <taxon>Granulicatella</taxon>
    </lineage>
</organism>
<gene>
    <name evidence="14" type="ORF">HMPREF0446_00813</name>
</gene>
<dbReference type="AlphaFoldDB" id="D0BLH8"/>
<dbReference type="Gene3D" id="3.50.50.60">
    <property type="entry name" value="FAD/NAD(P)-binding domain"/>
    <property type="match status" value="2"/>
</dbReference>
<dbReference type="Gene3D" id="3.30.390.30">
    <property type="match status" value="1"/>
</dbReference>
<feature type="binding site" evidence="9">
    <location>
        <begin position="174"/>
        <end position="181"/>
    </location>
    <ligand>
        <name>NAD(+)</name>
        <dbReference type="ChEBI" id="CHEBI:57540"/>
    </ligand>
</feature>
<feature type="binding site" evidence="9">
    <location>
        <position position="53"/>
    </location>
    <ligand>
        <name>FAD</name>
        <dbReference type="ChEBI" id="CHEBI:57692"/>
    </ligand>
</feature>
<evidence type="ECO:0000256" key="2">
    <source>
        <dbReference type="ARBA" id="ARBA00022630"/>
    </source>
</evidence>
<feature type="disulfide bond" description="Redox-active" evidence="10">
    <location>
        <begin position="44"/>
        <end position="49"/>
    </location>
</feature>
<feature type="binding site" evidence="9">
    <location>
        <position position="305"/>
    </location>
    <ligand>
        <name>NAD(+)</name>
        <dbReference type="ChEBI" id="CHEBI:57540"/>
    </ligand>
</feature>
<feature type="active site" description="Proton acceptor" evidence="8">
    <location>
        <position position="439"/>
    </location>
</feature>
<dbReference type="EMBL" id="ACRF02000007">
    <property type="protein sequence ID" value="EEW93931.2"/>
    <property type="molecule type" value="Genomic_DNA"/>
</dbReference>
<feature type="domain" description="FAD/NAD(P)-binding" evidence="13">
    <location>
        <begin position="8"/>
        <end position="312"/>
    </location>
</feature>
<dbReference type="PIRSF" id="PIRSF000350">
    <property type="entry name" value="Mercury_reductase_MerA"/>
    <property type="match status" value="1"/>
</dbReference>
<keyword evidence="9" id="KW-0547">Nucleotide-binding</keyword>